<accession>A0AAD7U3K6</accession>
<proteinExistence type="predicted"/>
<evidence type="ECO:0000259" key="5">
    <source>
        <dbReference type="PROSITE" id="PS50865"/>
    </source>
</evidence>
<evidence type="ECO:0000313" key="6">
    <source>
        <dbReference type="EMBL" id="KAJ8495417.1"/>
    </source>
</evidence>
<evidence type="ECO:0000256" key="2">
    <source>
        <dbReference type="ARBA" id="ARBA00022771"/>
    </source>
</evidence>
<sequence length="648" mass="72738">MSSEDAKFRLIQRKMEKNPKAATAARNGSPMDITVLSNAWTMPPGNISPQEAMDVFLHHLQESRVPANTSNKFADPPNLAFASMVGLSKIGPFLPESGPLVQRLVDAWPGIYKWSVFIFSTRVEGLERTNTRRRAALDVLSAFWYTIESRDPVREVMVKTPATVEIATRLWLEEDGGPIPSAMDSPAGTCVLGNLLKFANREVLDRVLRVAGGKADEVAKLALARLQRALKGPTYNATHLTIYMDFINSVSRVPSHPLRHALLSANVIWVITNALTKISVLVHTSLDPAILDAMISGFGYLRNCLESTEGFTWVAQSVSAGLLQALCDCSPRFPEVDPDDYTMITDILGDILPRYLIFRSVIEAVDTAMTKIGRGAQRKRIENSIIQPVWQKFFNLARERVLLLTQIDAFKGHSTTCDNVKCQKVGPRESFRRCSACLNTFYCSKECQATAWKEGDHKTMCKLKQRERLEGRAAPISKRDYQFLHYFSMFDARIHVKELLKVAKRDFPNTRPEELVISIDHTQLPAKYSLKDLKTYTVGPHPEGTSNAEARNEALIEKVQQNPDRFTLVEMSVSAGRGTHMVLALATGQFWKTSGEDEEDFDVEDLARHVAGYKKENALRQTVARLLKVIDEDPSLKTMLDRMDRLIL</sequence>
<evidence type="ECO:0000313" key="7">
    <source>
        <dbReference type="Proteomes" id="UP001215151"/>
    </source>
</evidence>
<protein>
    <recommendedName>
        <fullName evidence="5">MYND-type domain-containing protein</fullName>
    </recommendedName>
</protein>
<gene>
    <name evidence="6" type="ORF">ONZ51_g1733</name>
</gene>
<dbReference type="SUPFAM" id="SSF144232">
    <property type="entry name" value="HIT/MYND zinc finger-like"/>
    <property type="match status" value="1"/>
</dbReference>
<comment type="caution">
    <text evidence="6">The sequence shown here is derived from an EMBL/GenBank/DDBJ whole genome shotgun (WGS) entry which is preliminary data.</text>
</comment>
<dbReference type="EMBL" id="JAPEVG010000024">
    <property type="protein sequence ID" value="KAJ8495417.1"/>
    <property type="molecule type" value="Genomic_DNA"/>
</dbReference>
<dbReference type="InterPro" id="IPR002893">
    <property type="entry name" value="Znf_MYND"/>
</dbReference>
<evidence type="ECO:0000256" key="4">
    <source>
        <dbReference type="PROSITE-ProRule" id="PRU00134"/>
    </source>
</evidence>
<keyword evidence="2 4" id="KW-0863">Zinc-finger</keyword>
<name>A0AAD7U3K6_9APHY</name>
<keyword evidence="3" id="KW-0862">Zinc</keyword>
<evidence type="ECO:0000256" key="1">
    <source>
        <dbReference type="ARBA" id="ARBA00022723"/>
    </source>
</evidence>
<dbReference type="Proteomes" id="UP001215151">
    <property type="component" value="Unassembled WGS sequence"/>
</dbReference>
<keyword evidence="1" id="KW-0479">Metal-binding</keyword>
<keyword evidence="7" id="KW-1185">Reference proteome</keyword>
<dbReference type="Gene3D" id="6.10.140.2220">
    <property type="match status" value="1"/>
</dbReference>
<organism evidence="6 7">
    <name type="scientific">Trametes cubensis</name>
    <dbReference type="NCBI Taxonomy" id="1111947"/>
    <lineage>
        <taxon>Eukaryota</taxon>
        <taxon>Fungi</taxon>
        <taxon>Dikarya</taxon>
        <taxon>Basidiomycota</taxon>
        <taxon>Agaricomycotina</taxon>
        <taxon>Agaricomycetes</taxon>
        <taxon>Polyporales</taxon>
        <taxon>Polyporaceae</taxon>
        <taxon>Trametes</taxon>
    </lineage>
</organism>
<reference evidence="6" key="1">
    <citation type="submission" date="2022-11" db="EMBL/GenBank/DDBJ databases">
        <title>Genome Sequence of Cubamyces cubensis.</title>
        <authorList>
            <person name="Buettner E."/>
        </authorList>
    </citation>
    <scope>NUCLEOTIDE SEQUENCE</scope>
    <source>
        <strain evidence="6">MPL-01</strain>
    </source>
</reference>
<dbReference type="Pfam" id="PF01753">
    <property type="entry name" value="zf-MYND"/>
    <property type="match status" value="1"/>
</dbReference>
<evidence type="ECO:0000256" key="3">
    <source>
        <dbReference type="ARBA" id="ARBA00022833"/>
    </source>
</evidence>
<dbReference type="AlphaFoldDB" id="A0AAD7U3K6"/>
<dbReference type="GO" id="GO:0008270">
    <property type="term" value="F:zinc ion binding"/>
    <property type="evidence" value="ECO:0007669"/>
    <property type="project" value="UniProtKB-KW"/>
</dbReference>
<dbReference type="PROSITE" id="PS50865">
    <property type="entry name" value="ZF_MYND_2"/>
    <property type="match status" value="1"/>
</dbReference>
<feature type="domain" description="MYND-type" evidence="5">
    <location>
        <begin position="422"/>
        <end position="461"/>
    </location>
</feature>